<evidence type="ECO:0000313" key="5">
    <source>
        <dbReference type="Proteomes" id="UP000246115"/>
    </source>
</evidence>
<evidence type="ECO:0000313" key="3">
    <source>
        <dbReference type="EMBL" id="RFU51889.1"/>
    </source>
</evidence>
<accession>A0A346NCA2</accession>
<dbReference type="KEGG" id="schj:DDV21_005925"/>
<dbReference type="EMBL" id="CP031733">
    <property type="protein sequence ID" value="AXQ78647.1"/>
    <property type="molecule type" value="Genomic_DNA"/>
</dbReference>
<reference evidence="2" key="4">
    <citation type="journal article" date="2019" name="Int. J. Syst. Evol. Microbiol.">
        <title>Streptococcus chenjunshii sp. nov. isolated from feces of Tibetan antelopes.</title>
        <authorList>
            <person name="Tian Z."/>
            <person name="Lu S."/>
            <person name="Jin D."/>
            <person name="Yang J."/>
            <person name="Pu J."/>
            <person name="Lai X.H."/>
            <person name="Bai X.N."/>
            <person name="Wu X.M."/>
            <person name="Li J."/>
            <person name="Wang S."/>
            <person name="Xu J."/>
        </authorList>
    </citation>
    <scope>NUCLEOTIDE SEQUENCE</scope>
    <source>
        <strain evidence="2">Z15</strain>
    </source>
</reference>
<dbReference type="Proteomes" id="UP000246115">
    <property type="component" value="Chromosome"/>
</dbReference>
<gene>
    <name evidence="2" type="ORF">DDV21_005925</name>
    <name evidence="3" type="ORF">DDV22_00120</name>
    <name evidence="4" type="ORF">DDV23_00675</name>
</gene>
<dbReference type="InterPro" id="IPR009195">
    <property type="entry name" value="Uncharacterised_YjbK"/>
</dbReference>
<keyword evidence="7" id="KW-1185">Reference proteome</keyword>
<reference evidence="4 6" key="2">
    <citation type="submission" date="2018-08" db="EMBL/GenBank/DDBJ databases">
        <title>Draft genome of Streptococcus sp. nov. Z1.</title>
        <authorList>
            <person name="Tian Z."/>
        </authorList>
    </citation>
    <scope>NUCLEOTIDE SEQUENCE [LARGE SCALE GENOMIC DNA]</scope>
    <source>
        <strain evidence="4">Z1</strain>
        <strain evidence="6">Z1(2018)</strain>
    </source>
</reference>
<accession>A0A372KP75</accession>
<evidence type="ECO:0000313" key="4">
    <source>
        <dbReference type="EMBL" id="RFU54081.1"/>
    </source>
</evidence>
<dbReference type="Gene3D" id="2.40.320.10">
    <property type="entry name" value="Hypothetical Protein Pfu-838710-001"/>
    <property type="match status" value="1"/>
</dbReference>
<reference evidence="5" key="3">
    <citation type="submission" date="2018-08" db="EMBL/GenBank/DDBJ databases">
        <title>Streptococcus chenjunshii sp. nov., isolated from stools sample of the Tibetan antelope in the Qinghai-Tibet plateau, China.</title>
        <authorList>
            <person name="Tian Z."/>
        </authorList>
    </citation>
    <scope>NUCLEOTIDE SEQUENCE [LARGE SCALE GENOMIC DNA]</scope>
    <source>
        <strain evidence="5">Z15</strain>
    </source>
</reference>
<dbReference type="PIRSF" id="PIRSF012526">
    <property type="entry name" value="CYTH_UCP012526"/>
    <property type="match status" value="1"/>
</dbReference>
<reference evidence="3 7" key="1">
    <citation type="submission" date="2018-08" db="EMBL/GenBank/DDBJ databases">
        <title>Draft genome of Streptococcus sp .nov. Z2.</title>
        <authorList>
            <person name="Tian Z."/>
        </authorList>
    </citation>
    <scope>NUCLEOTIDE SEQUENCE [LARGE SCALE GENOMIC DNA]</scope>
    <source>
        <strain evidence="3 7">Z2</strain>
    </source>
</reference>
<organism evidence="4 6">
    <name type="scientific">Streptococcus chenjunshii</name>
    <dbReference type="NCBI Taxonomy" id="2173853"/>
    <lineage>
        <taxon>Bacteria</taxon>
        <taxon>Bacillati</taxon>
        <taxon>Bacillota</taxon>
        <taxon>Bacilli</taxon>
        <taxon>Lactobacillales</taxon>
        <taxon>Streptococcaceae</taxon>
        <taxon>Streptococcus</taxon>
    </lineage>
</organism>
<dbReference type="InterPro" id="IPR033469">
    <property type="entry name" value="CYTH-like_dom_sf"/>
</dbReference>
<dbReference type="SUPFAM" id="SSF55154">
    <property type="entry name" value="CYTH-like phosphatases"/>
    <property type="match status" value="1"/>
</dbReference>
<dbReference type="InterPro" id="IPR023577">
    <property type="entry name" value="CYTH_domain"/>
</dbReference>
<dbReference type="Proteomes" id="UP000262901">
    <property type="component" value="Unassembled WGS sequence"/>
</dbReference>
<dbReference type="Pfam" id="PF01928">
    <property type="entry name" value="CYTH"/>
    <property type="match status" value="1"/>
</dbReference>
<evidence type="ECO:0000313" key="6">
    <source>
        <dbReference type="Proteomes" id="UP000262901"/>
    </source>
</evidence>
<feature type="domain" description="CYTH" evidence="1">
    <location>
        <begin position="3"/>
        <end position="189"/>
    </location>
</feature>
<dbReference type="CDD" id="cd07762">
    <property type="entry name" value="CYTH-like_Pase_1"/>
    <property type="match status" value="1"/>
</dbReference>
<evidence type="ECO:0000313" key="7">
    <source>
        <dbReference type="Proteomes" id="UP000264056"/>
    </source>
</evidence>
<dbReference type="Proteomes" id="UP000264056">
    <property type="component" value="Unassembled WGS sequence"/>
</dbReference>
<dbReference type="PROSITE" id="PS51707">
    <property type="entry name" value="CYTH"/>
    <property type="match status" value="1"/>
</dbReference>
<evidence type="ECO:0000259" key="1">
    <source>
        <dbReference type="PROSITE" id="PS51707"/>
    </source>
</evidence>
<dbReference type="OrthoDB" id="384378at2"/>
<dbReference type="RefSeq" id="WP_116877177.1">
    <property type="nucleotide sequence ID" value="NZ_CP031733.1"/>
</dbReference>
<proteinExistence type="predicted"/>
<dbReference type="SMART" id="SM01118">
    <property type="entry name" value="CYTH"/>
    <property type="match status" value="1"/>
</dbReference>
<dbReference type="EMBL" id="QVQY01000001">
    <property type="protein sequence ID" value="RFU51889.1"/>
    <property type="molecule type" value="Genomic_DNA"/>
</dbReference>
<evidence type="ECO:0000313" key="2">
    <source>
        <dbReference type="EMBL" id="AXQ78647.1"/>
    </source>
</evidence>
<name>A0A372KP75_9STRE</name>
<protein>
    <submittedName>
        <fullName evidence="4">CYTH domain-containing protein</fullName>
    </submittedName>
</protein>
<dbReference type="AlphaFoldDB" id="A0A372KP75"/>
<dbReference type="EMBL" id="QVQZ01000001">
    <property type="protein sequence ID" value="RFU54081.1"/>
    <property type="molecule type" value="Genomic_DNA"/>
</dbReference>
<sequence length="193" mass="22247">MTHLEIEYKTLLNKDEFKRLTAHFSHIPQITQTNYYFDSHDFSLKAHRMLLRIRTFSDRAELTLKLPKTVGNLEYNHHLTLPQAKEIIKSGHLPPCSIRELIGEQGVNPDDLAVFGHLTTDRRESQTAIGLLALDCNHYTNIKDYELELEVKDADSGKKDFAEFLVQHDIAFKYAKSKIARLTNSLKAVKKLK</sequence>